<dbReference type="PROSITE" id="PS50932">
    <property type="entry name" value="HTH_LACI_2"/>
    <property type="match status" value="1"/>
</dbReference>
<dbReference type="Proteomes" id="UP001147700">
    <property type="component" value="Unassembled WGS sequence"/>
</dbReference>
<dbReference type="Pfam" id="PF13377">
    <property type="entry name" value="Peripla_BP_3"/>
    <property type="match status" value="1"/>
</dbReference>
<keyword evidence="1" id="KW-0805">Transcription regulation</keyword>
<dbReference type="Pfam" id="PF00356">
    <property type="entry name" value="LacI"/>
    <property type="match status" value="1"/>
</dbReference>
<evidence type="ECO:0000259" key="4">
    <source>
        <dbReference type="PROSITE" id="PS50932"/>
    </source>
</evidence>
<reference evidence="5" key="1">
    <citation type="submission" date="2022-10" db="EMBL/GenBank/DDBJ databases">
        <title>The WGS of Solirubrobacter sp. CPCC 204708.</title>
        <authorList>
            <person name="Jiang Z."/>
        </authorList>
    </citation>
    <scope>NUCLEOTIDE SEQUENCE</scope>
    <source>
        <strain evidence="5">CPCC 204708</strain>
    </source>
</reference>
<dbReference type="SUPFAM" id="SSF53822">
    <property type="entry name" value="Periplasmic binding protein-like I"/>
    <property type="match status" value="1"/>
</dbReference>
<dbReference type="PANTHER" id="PTHR30146:SF155">
    <property type="entry name" value="ALANINE RACEMASE"/>
    <property type="match status" value="1"/>
</dbReference>
<dbReference type="SUPFAM" id="SSF47413">
    <property type="entry name" value="lambda repressor-like DNA-binding domains"/>
    <property type="match status" value="1"/>
</dbReference>
<dbReference type="PANTHER" id="PTHR30146">
    <property type="entry name" value="LACI-RELATED TRANSCRIPTIONAL REPRESSOR"/>
    <property type="match status" value="1"/>
</dbReference>
<evidence type="ECO:0000256" key="2">
    <source>
        <dbReference type="ARBA" id="ARBA00023125"/>
    </source>
</evidence>
<evidence type="ECO:0000256" key="3">
    <source>
        <dbReference type="ARBA" id="ARBA00023163"/>
    </source>
</evidence>
<accession>A0ABT4RI91</accession>
<organism evidence="5 6">
    <name type="scientific">Solirubrobacter deserti</name>
    <dbReference type="NCBI Taxonomy" id="2282478"/>
    <lineage>
        <taxon>Bacteria</taxon>
        <taxon>Bacillati</taxon>
        <taxon>Actinomycetota</taxon>
        <taxon>Thermoleophilia</taxon>
        <taxon>Solirubrobacterales</taxon>
        <taxon>Solirubrobacteraceae</taxon>
        <taxon>Solirubrobacter</taxon>
    </lineage>
</organism>
<dbReference type="InterPro" id="IPR028082">
    <property type="entry name" value="Peripla_BP_I"/>
</dbReference>
<proteinExistence type="predicted"/>
<dbReference type="CDD" id="cd01392">
    <property type="entry name" value="HTH_LacI"/>
    <property type="match status" value="1"/>
</dbReference>
<protein>
    <submittedName>
        <fullName evidence="5">LacI family transcriptional regulator</fullName>
    </submittedName>
</protein>
<evidence type="ECO:0000256" key="1">
    <source>
        <dbReference type="ARBA" id="ARBA00023015"/>
    </source>
</evidence>
<dbReference type="SMART" id="SM00354">
    <property type="entry name" value="HTH_LACI"/>
    <property type="match status" value="1"/>
</dbReference>
<dbReference type="EMBL" id="JAPCID010000014">
    <property type="protein sequence ID" value="MDA0138215.1"/>
    <property type="molecule type" value="Genomic_DNA"/>
</dbReference>
<dbReference type="Gene3D" id="3.40.50.2300">
    <property type="match status" value="2"/>
</dbReference>
<dbReference type="Gene3D" id="1.10.260.40">
    <property type="entry name" value="lambda repressor-like DNA-binding domains"/>
    <property type="match status" value="1"/>
</dbReference>
<keyword evidence="3" id="KW-0804">Transcription</keyword>
<dbReference type="PROSITE" id="PS00356">
    <property type="entry name" value="HTH_LACI_1"/>
    <property type="match status" value="1"/>
</dbReference>
<feature type="domain" description="HTH lacI-type" evidence="4">
    <location>
        <begin position="6"/>
        <end position="60"/>
    </location>
</feature>
<sequence>MTRRRPTIADVARRAGVSAAAVSFAVNDRPGVSPETRERILAAARELGWRPSASARALTEARTRAIGLVLARDAAQLDVDAFFVRFLSGIGRALSAADYALLLQLVPEGAAAALPAYERLAAAGRVDGFLLTDVEVDDPRFAVLEAAGVPVLLAGRPVGECPFAWVETRHEEGMAGPVAHLARLGHTRVCFFGGRADFEHVQVRRERWRNAVDDAGVEEGVAVHAADDEMAEAARVLLTSEPTAVVCGSDVLAVALVRAARERGLDVPGDLSVTGFDDSPLAALSGLTSVRVDYAEFGEAAAGALLAELGVAEAPAFEPSAPELVLRASTAPPPSRG</sequence>
<name>A0ABT4RI91_9ACTN</name>
<evidence type="ECO:0000313" key="5">
    <source>
        <dbReference type="EMBL" id="MDA0138215.1"/>
    </source>
</evidence>
<keyword evidence="2" id="KW-0238">DNA-binding</keyword>
<evidence type="ECO:0000313" key="6">
    <source>
        <dbReference type="Proteomes" id="UP001147700"/>
    </source>
</evidence>
<dbReference type="RefSeq" id="WP_202956452.1">
    <property type="nucleotide sequence ID" value="NZ_JAPCID010000014.1"/>
</dbReference>
<gene>
    <name evidence="5" type="ORF">OJ962_11950</name>
</gene>
<dbReference type="InterPro" id="IPR046335">
    <property type="entry name" value="LacI/GalR-like_sensor"/>
</dbReference>
<keyword evidence="6" id="KW-1185">Reference proteome</keyword>
<dbReference type="InterPro" id="IPR010982">
    <property type="entry name" value="Lambda_DNA-bd_dom_sf"/>
</dbReference>
<comment type="caution">
    <text evidence="5">The sequence shown here is derived from an EMBL/GenBank/DDBJ whole genome shotgun (WGS) entry which is preliminary data.</text>
</comment>
<dbReference type="InterPro" id="IPR000843">
    <property type="entry name" value="HTH_LacI"/>
</dbReference>